<reference evidence="2 3" key="1">
    <citation type="submission" date="2020-08" db="EMBL/GenBank/DDBJ databases">
        <title>Genomic Encyclopedia of Type Strains, Phase III (KMG-III): the genomes of soil and plant-associated and newly described type strains.</title>
        <authorList>
            <person name="Whitman W."/>
        </authorList>
    </citation>
    <scope>NUCLEOTIDE SEQUENCE [LARGE SCALE GENOMIC DNA]</scope>
    <source>
        <strain evidence="2 3">CECT 3303</strain>
    </source>
</reference>
<keyword evidence="3" id="KW-1185">Reference proteome</keyword>
<dbReference type="EMBL" id="JACHJJ010000021">
    <property type="protein sequence ID" value="MBB5966058.1"/>
    <property type="molecule type" value="Genomic_DNA"/>
</dbReference>
<comment type="caution">
    <text evidence="2">The sequence shown here is derived from an EMBL/GenBank/DDBJ whole genome shotgun (WGS) entry which is preliminary data.</text>
</comment>
<comment type="similarity">
    <text evidence="1">Belongs to the multicopper oxidase family.</text>
</comment>
<evidence type="ECO:0000313" key="2">
    <source>
        <dbReference type="EMBL" id="MBB5966058.1"/>
    </source>
</evidence>
<protein>
    <submittedName>
        <fullName evidence="2">FtsP/CotA-like multicopper oxidase with cupredoxin domain</fullName>
    </submittedName>
</protein>
<evidence type="ECO:0000256" key="1">
    <source>
        <dbReference type="ARBA" id="ARBA00010609"/>
    </source>
</evidence>
<dbReference type="InterPro" id="IPR008972">
    <property type="entry name" value="Cupredoxin"/>
</dbReference>
<sequence length="49" mass="5243">MRRSAMLWYHDHAMGLTGLNVYAGLAGLYLVNDPAGGNGSCTSTRSSIR</sequence>
<accession>A0A841DCN8</accession>
<dbReference type="PANTHER" id="PTHR48267:SF1">
    <property type="entry name" value="BILIRUBIN OXIDASE"/>
    <property type="match status" value="1"/>
</dbReference>
<proteinExistence type="inferred from homology"/>
<dbReference type="SUPFAM" id="SSF49503">
    <property type="entry name" value="Cupredoxins"/>
    <property type="match status" value="1"/>
</dbReference>
<gene>
    <name evidence="2" type="ORF">FHS22_005349</name>
</gene>
<name>A0A841DCN8_PLAVE</name>
<dbReference type="InterPro" id="IPR045087">
    <property type="entry name" value="Cu-oxidase_fam"/>
</dbReference>
<dbReference type="Gene3D" id="2.60.40.420">
    <property type="entry name" value="Cupredoxins - blue copper proteins"/>
    <property type="match status" value="1"/>
</dbReference>
<dbReference type="RefSeq" id="WP_221474145.1">
    <property type="nucleotide sequence ID" value="NZ_BAAAWZ010000004.1"/>
</dbReference>
<organism evidence="2 3">
    <name type="scientific">Planomonospora venezuelensis</name>
    <dbReference type="NCBI Taxonomy" id="1999"/>
    <lineage>
        <taxon>Bacteria</taxon>
        <taxon>Bacillati</taxon>
        <taxon>Actinomycetota</taxon>
        <taxon>Actinomycetes</taxon>
        <taxon>Streptosporangiales</taxon>
        <taxon>Streptosporangiaceae</taxon>
        <taxon>Planomonospora</taxon>
    </lineage>
</organism>
<evidence type="ECO:0000313" key="3">
    <source>
        <dbReference type="Proteomes" id="UP000562352"/>
    </source>
</evidence>
<dbReference type="AlphaFoldDB" id="A0A841DCN8"/>
<dbReference type="PANTHER" id="PTHR48267">
    <property type="entry name" value="CUPREDOXIN SUPERFAMILY PROTEIN"/>
    <property type="match status" value="1"/>
</dbReference>
<dbReference type="Proteomes" id="UP000562352">
    <property type="component" value="Unassembled WGS sequence"/>
</dbReference>